<sequence length="277" mass="33088">MLTLAWKRQKYMTPLPAVDLFTRFKELSIFKHLTDHVKSQIEARINIKFSTDDLDYLYLIYLTVDNSFYSNYWQNDNLKLVSHILITDPQYKKLVHRLEALFKHQIDLRNQLYCLIPFFRRALFNLNGLISFHDYYSKKYQGNQLLLRNVDEQIKQWLLDTSQLTNVCTGHLHFLCLHLEHIIETSLKPITITIVENKRMLGDVLSYFITASIPSYKVCITRFNMMLESLENCDKDVDFVITSENILPILEEQKYFLLKPPYLDSVWTAFRNKDKRW</sequence>
<protein>
    <recommendedName>
        <fullName evidence="3">Mga helix-turn-helix domain-containing protein</fullName>
    </recommendedName>
</protein>
<accession>A0ABY9LFS8</accession>
<evidence type="ECO:0000313" key="2">
    <source>
        <dbReference type="Proteomes" id="UP001238096"/>
    </source>
</evidence>
<evidence type="ECO:0008006" key="3">
    <source>
        <dbReference type="Google" id="ProtNLM"/>
    </source>
</evidence>
<dbReference type="EMBL" id="CP110509">
    <property type="protein sequence ID" value="WMB27734.1"/>
    <property type="molecule type" value="Genomic_DNA"/>
</dbReference>
<dbReference type="Proteomes" id="UP001238096">
    <property type="component" value="Chromosome"/>
</dbReference>
<reference evidence="2" key="1">
    <citation type="submission" date="2022-10" db="EMBL/GenBank/DDBJ databases">
        <title>Streptococcus didelphis as causative of fatal infections in opossums (Didelphis albiventris).</title>
        <authorList>
            <person name="Breyer G.M."/>
            <person name="Da Silva M.E.R.J."/>
            <person name="Siqueira F.M."/>
        </authorList>
    </citation>
    <scope>NUCLEOTIDE SEQUENCE [LARGE SCALE GENOMIC DNA]</scope>
    <source>
        <strain evidence="2">LBVP101/21</strain>
    </source>
</reference>
<evidence type="ECO:0000313" key="1">
    <source>
        <dbReference type="EMBL" id="WMB27734.1"/>
    </source>
</evidence>
<proteinExistence type="predicted"/>
<gene>
    <name evidence="1" type="ORF">N1496_06480</name>
</gene>
<dbReference type="RefSeq" id="WP_306675742.1">
    <property type="nucleotide sequence ID" value="NZ_CP110509.1"/>
</dbReference>
<name>A0ABY9LFS8_9STRE</name>
<keyword evidence="2" id="KW-1185">Reference proteome</keyword>
<organism evidence="1 2">
    <name type="scientific">Streptococcus didelphis</name>
    <dbReference type="NCBI Taxonomy" id="102886"/>
    <lineage>
        <taxon>Bacteria</taxon>
        <taxon>Bacillati</taxon>
        <taxon>Bacillota</taxon>
        <taxon>Bacilli</taxon>
        <taxon>Lactobacillales</taxon>
        <taxon>Streptococcaceae</taxon>
        <taxon>Streptococcus</taxon>
    </lineage>
</organism>